<gene>
    <name evidence="2" type="primary">n502R</name>
    <name evidence="2" type="ORF">FR483_n502R</name>
</gene>
<organismHost>
    <name type="scientific">Paramecium bursaria</name>
    <dbReference type="NCBI Taxonomy" id="74790"/>
</organismHost>
<sequence>MFTGHSVTAMRRGGSGGQSQTVMGHIMPKSQLTRRAPLDMAFPSTQGLPLGSAVLCSKSFLSWKLVFLVPGTITCAEL</sequence>
<name>A7J7K6_PBCVF</name>
<dbReference type="GeneID" id="5470162"/>
<dbReference type="RefSeq" id="YP_001426134.1">
    <property type="nucleotide sequence ID" value="NC_008603.1"/>
</dbReference>
<organism evidence="2 3">
    <name type="scientific">Paramecium bursaria Chlorella virus FR483</name>
    <name type="common">PBCV-FR483</name>
    <dbReference type="NCBI Taxonomy" id="399781"/>
    <lineage>
        <taxon>Viruses</taxon>
        <taxon>Varidnaviria</taxon>
        <taxon>Bamfordvirae</taxon>
        <taxon>Nucleocytoviricota</taxon>
        <taxon>Megaviricetes</taxon>
        <taxon>Algavirales</taxon>
        <taxon>Phycodnaviridae</taxon>
        <taxon>Chlorovirus</taxon>
        <taxon>Chlorovirus conductrix</taxon>
        <taxon>Paramecium bursaria Chlorella virus A1</taxon>
    </lineage>
</organism>
<evidence type="ECO:0000313" key="2">
    <source>
        <dbReference type="EMBL" id="ABT15787.1"/>
    </source>
</evidence>
<feature type="region of interest" description="Disordered" evidence="1">
    <location>
        <begin position="1"/>
        <end position="22"/>
    </location>
</feature>
<proteinExistence type="predicted"/>
<dbReference type="EMBL" id="DQ890022">
    <property type="protein sequence ID" value="ABT15787.1"/>
    <property type="molecule type" value="Genomic_DNA"/>
</dbReference>
<dbReference type="KEGG" id="vg:5470162"/>
<dbReference type="Proteomes" id="UP000204095">
    <property type="component" value="Segment"/>
</dbReference>
<evidence type="ECO:0000256" key="1">
    <source>
        <dbReference type="SAM" id="MobiDB-lite"/>
    </source>
</evidence>
<reference evidence="2 3" key="1">
    <citation type="journal article" date="2007" name="Virology">
        <title>Sequence and annotation of the 314-kb MT325 and the 321-kb FR483 viruses that infect Chlorella Pbi.</title>
        <authorList>
            <person name="Fitzgerald L.A."/>
            <person name="Graves M.V."/>
            <person name="Li X."/>
            <person name="Feldblyum T."/>
            <person name="Hartigan J."/>
            <person name="Van Etten J.L."/>
        </authorList>
    </citation>
    <scope>NUCLEOTIDE SEQUENCE [LARGE SCALE GENOMIC DNA]</scope>
    <source>
        <strain evidence="2 3">FR483</strain>
    </source>
</reference>
<protein>
    <submittedName>
        <fullName evidence="2">Uncharacterized protein n502R</fullName>
    </submittedName>
</protein>
<accession>A7J7K6</accession>
<evidence type="ECO:0000313" key="3">
    <source>
        <dbReference type="Proteomes" id="UP000204095"/>
    </source>
</evidence>